<dbReference type="EMBL" id="JAULSR010000008">
    <property type="protein sequence ID" value="KAK0613127.1"/>
    <property type="molecule type" value="Genomic_DNA"/>
</dbReference>
<gene>
    <name evidence="2" type="ORF">B0T17DRAFT_542911</name>
</gene>
<protein>
    <submittedName>
        <fullName evidence="2">Uncharacterized protein</fullName>
    </submittedName>
</protein>
<sequence length="89" mass="9997">MVIFTLGNLWGAFCPEAIALAERISRSISFNSTKNAQYYSIRPIFFSISLFFFSISFFGSLSPIYRMLSGSDLGGNLCQSRLCRLHLVV</sequence>
<dbReference type="Proteomes" id="UP001174934">
    <property type="component" value="Unassembled WGS sequence"/>
</dbReference>
<evidence type="ECO:0000313" key="3">
    <source>
        <dbReference type="Proteomes" id="UP001174934"/>
    </source>
</evidence>
<dbReference type="AlphaFoldDB" id="A0AA39TUU7"/>
<accession>A0AA39TUU7</accession>
<keyword evidence="1" id="KW-0812">Transmembrane</keyword>
<comment type="caution">
    <text evidence="2">The sequence shown here is derived from an EMBL/GenBank/DDBJ whole genome shotgun (WGS) entry which is preliminary data.</text>
</comment>
<name>A0AA39TUU7_9PEZI</name>
<organism evidence="2 3">
    <name type="scientific">Bombardia bombarda</name>
    <dbReference type="NCBI Taxonomy" id="252184"/>
    <lineage>
        <taxon>Eukaryota</taxon>
        <taxon>Fungi</taxon>
        <taxon>Dikarya</taxon>
        <taxon>Ascomycota</taxon>
        <taxon>Pezizomycotina</taxon>
        <taxon>Sordariomycetes</taxon>
        <taxon>Sordariomycetidae</taxon>
        <taxon>Sordariales</taxon>
        <taxon>Lasiosphaeriaceae</taxon>
        <taxon>Bombardia</taxon>
    </lineage>
</organism>
<keyword evidence="3" id="KW-1185">Reference proteome</keyword>
<keyword evidence="1" id="KW-1133">Transmembrane helix</keyword>
<evidence type="ECO:0000256" key="1">
    <source>
        <dbReference type="SAM" id="Phobius"/>
    </source>
</evidence>
<keyword evidence="1" id="KW-0472">Membrane</keyword>
<evidence type="ECO:0000313" key="2">
    <source>
        <dbReference type="EMBL" id="KAK0613127.1"/>
    </source>
</evidence>
<reference evidence="2" key="1">
    <citation type="submission" date="2023-06" db="EMBL/GenBank/DDBJ databases">
        <title>Genome-scale phylogeny and comparative genomics of the fungal order Sordariales.</title>
        <authorList>
            <consortium name="Lawrence Berkeley National Laboratory"/>
            <person name="Hensen N."/>
            <person name="Bonometti L."/>
            <person name="Westerberg I."/>
            <person name="Brannstrom I.O."/>
            <person name="Guillou S."/>
            <person name="Cros-Aarteil S."/>
            <person name="Calhoun S."/>
            <person name="Haridas S."/>
            <person name="Kuo A."/>
            <person name="Mondo S."/>
            <person name="Pangilinan J."/>
            <person name="Riley R."/>
            <person name="LaButti K."/>
            <person name="Andreopoulos B."/>
            <person name="Lipzen A."/>
            <person name="Chen C."/>
            <person name="Yanf M."/>
            <person name="Daum C."/>
            <person name="Ng V."/>
            <person name="Clum A."/>
            <person name="Steindorff A."/>
            <person name="Ohm R."/>
            <person name="Martin F."/>
            <person name="Silar P."/>
            <person name="Natvig D."/>
            <person name="Lalanne C."/>
            <person name="Gautier V."/>
            <person name="Ament-velasquez S.L."/>
            <person name="Kruys A."/>
            <person name="Hutchinson M.I."/>
            <person name="Powell A.J."/>
            <person name="Barry K."/>
            <person name="Miller A.N."/>
            <person name="Grigoriev I.V."/>
            <person name="Debuchy R."/>
            <person name="Gladieux P."/>
            <person name="Thoren M.H."/>
            <person name="Johannesson H."/>
        </authorList>
    </citation>
    <scope>NUCLEOTIDE SEQUENCE</scope>
    <source>
        <strain evidence="2">SMH3391-2</strain>
    </source>
</reference>
<feature type="transmembrane region" description="Helical" evidence="1">
    <location>
        <begin position="45"/>
        <end position="65"/>
    </location>
</feature>
<proteinExistence type="predicted"/>